<dbReference type="HAMAP" id="MF_01151">
    <property type="entry name" value="GrpE"/>
    <property type="match status" value="1"/>
</dbReference>
<dbReference type="Gene3D" id="3.90.20.20">
    <property type="match status" value="1"/>
</dbReference>
<dbReference type="SUPFAM" id="SSF51064">
    <property type="entry name" value="Head domain of nucleotide exchange factor GrpE"/>
    <property type="match status" value="1"/>
</dbReference>
<reference evidence="14 15" key="1">
    <citation type="journal article" date="2014" name="Genome Announc.">
        <title>Complete Genome Sequence of Amino Acid-Utilizing Eubacterium acidaminophilum al-2 (DSM 3953).</title>
        <authorList>
            <person name="Poehlein A."/>
            <person name="Andreesen J.R."/>
            <person name="Daniel R."/>
        </authorList>
    </citation>
    <scope>NUCLEOTIDE SEQUENCE [LARGE SCALE GENOMIC DNA]</scope>
    <source>
        <strain evidence="14 15">DSM 3953</strain>
    </source>
</reference>
<dbReference type="KEGG" id="eac:EAL2_c14430"/>
<evidence type="ECO:0000256" key="6">
    <source>
        <dbReference type="ARBA" id="ARBA00023186"/>
    </source>
</evidence>
<dbReference type="PROSITE" id="PS01071">
    <property type="entry name" value="GRPE"/>
    <property type="match status" value="1"/>
</dbReference>
<evidence type="ECO:0000256" key="13">
    <source>
        <dbReference type="SAM" id="Coils"/>
    </source>
</evidence>
<keyword evidence="13" id="KW-0175">Coiled coil</keyword>
<dbReference type="PATRIC" id="fig|1286171.3.peg.1394"/>
<dbReference type="RefSeq" id="WP_025435722.1">
    <property type="nucleotide sequence ID" value="NZ_CP007452.1"/>
</dbReference>
<evidence type="ECO:0000256" key="9">
    <source>
        <dbReference type="ARBA" id="ARBA00076414"/>
    </source>
</evidence>
<dbReference type="GO" id="GO:0051087">
    <property type="term" value="F:protein-folding chaperone binding"/>
    <property type="evidence" value="ECO:0007669"/>
    <property type="project" value="InterPro"/>
</dbReference>
<evidence type="ECO:0000256" key="7">
    <source>
        <dbReference type="ARBA" id="ARBA00053401"/>
    </source>
</evidence>
<evidence type="ECO:0000256" key="11">
    <source>
        <dbReference type="RuleBase" id="RU000639"/>
    </source>
</evidence>
<evidence type="ECO:0000256" key="12">
    <source>
        <dbReference type="RuleBase" id="RU004478"/>
    </source>
</evidence>
<organism evidence="14 15">
    <name type="scientific">Peptoclostridium acidaminophilum DSM 3953</name>
    <dbReference type="NCBI Taxonomy" id="1286171"/>
    <lineage>
        <taxon>Bacteria</taxon>
        <taxon>Bacillati</taxon>
        <taxon>Bacillota</taxon>
        <taxon>Clostridia</taxon>
        <taxon>Peptostreptococcales</taxon>
        <taxon>Peptoclostridiaceae</taxon>
        <taxon>Peptoclostridium</taxon>
    </lineage>
</organism>
<dbReference type="PANTHER" id="PTHR21237:SF23">
    <property type="entry name" value="GRPE PROTEIN HOMOLOG, MITOCHONDRIAL"/>
    <property type="match status" value="1"/>
</dbReference>
<dbReference type="EMBL" id="CP007452">
    <property type="protein sequence ID" value="AHM56738.1"/>
    <property type="molecule type" value="Genomic_DNA"/>
</dbReference>
<dbReference type="GO" id="GO:0005737">
    <property type="term" value="C:cytoplasm"/>
    <property type="evidence" value="ECO:0007669"/>
    <property type="project" value="UniProtKB-SubCell"/>
</dbReference>
<dbReference type="STRING" id="1286171.EAL2_c14430"/>
<comment type="subcellular location">
    <subcellularLocation>
        <location evidence="1 10">Cytoplasm</location>
    </subcellularLocation>
</comment>
<dbReference type="FunFam" id="2.30.22.10:FF:000001">
    <property type="entry name" value="Protein GrpE"/>
    <property type="match status" value="1"/>
</dbReference>
<dbReference type="SUPFAM" id="SSF58014">
    <property type="entry name" value="Coiled-coil domain of nucleotide exchange factor GrpE"/>
    <property type="match status" value="1"/>
</dbReference>
<dbReference type="HOGENOM" id="CLU_057217_5_2_9"/>
<evidence type="ECO:0000256" key="10">
    <source>
        <dbReference type="HAMAP-Rule" id="MF_01151"/>
    </source>
</evidence>
<accession>W8TFY9</accession>
<evidence type="ECO:0000256" key="1">
    <source>
        <dbReference type="ARBA" id="ARBA00004496"/>
    </source>
</evidence>
<dbReference type="Proteomes" id="UP000019591">
    <property type="component" value="Chromosome"/>
</dbReference>
<sequence length="188" mass="21573">MENKKEFEQAVDDQQEQVAECEMLEEEFAPTESELEEEFAQVSDPRDIEIQELKNTLQRLQADFVNFKRRVEKEKDQISVFANEKIMTELLPVIDNLERALISCAEHEKESSVYSGVELVLKQMTDTLGKFGLEKISAVDCEFDPNVHHAVMNEERDGVESGIVVEVFQNGYKLSDKVIRPSMVKVSK</sequence>
<protein>
    <recommendedName>
        <fullName evidence="8 10">Protein GrpE</fullName>
    </recommendedName>
    <alternativeName>
        <fullName evidence="9 10">HSP-70 cofactor</fullName>
    </alternativeName>
</protein>
<comment type="similarity">
    <text evidence="2 10 12">Belongs to the GrpE family.</text>
</comment>
<keyword evidence="6 10" id="KW-0143">Chaperone</keyword>
<name>W8TFY9_PEPAC</name>
<dbReference type="eggNOG" id="COG0576">
    <property type="taxonomic scope" value="Bacteria"/>
</dbReference>
<dbReference type="InterPro" id="IPR013805">
    <property type="entry name" value="GrpE_CC"/>
</dbReference>
<evidence type="ECO:0000313" key="14">
    <source>
        <dbReference type="EMBL" id="AHM56738.1"/>
    </source>
</evidence>
<dbReference type="GO" id="GO:0042803">
    <property type="term" value="F:protein homodimerization activity"/>
    <property type="evidence" value="ECO:0007669"/>
    <property type="project" value="InterPro"/>
</dbReference>
<evidence type="ECO:0000256" key="8">
    <source>
        <dbReference type="ARBA" id="ARBA00072274"/>
    </source>
</evidence>
<evidence type="ECO:0000256" key="2">
    <source>
        <dbReference type="ARBA" id="ARBA00009054"/>
    </source>
</evidence>
<keyword evidence="4 10" id="KW-0963">Cytoplasm</keyword>
<dbReference type="AlphaFoldDB" id="W8TFY9"/>
<keyword evidence="5 10" id="KW-0346">Stress response</keyword>
<dbReference type="InterPro" id="IPR000740">
    <property type="entry name" value="GrpE"/>
</dbReference>
<dbReference type="GO" id="GO:0000774">
    <property type="term" value="F:adenyl-nucleotide exchange factor activity"/>
    <property type="evidence" value="ECO:0007669"/>
    <property type="project" value="InterPro"/>
</dbReference>
<dbReference type="CDD" id="cd00446">
    <property type="entry name" value="GrpE"/>
    <property type="match status" value="1"/>
</dbReference>
<feature type="coiled-coil region" evidence="13">
    <location>
        <begin position="4"/>
        <end position="77"/>
    </location>
</feature>
<evidence type="ECO:0000256" key="5">
    <source>
        <dbReference type="ARBA" id="ARBA00023016"/>
    </source>
</evidence>
<dbReference type="Pfam" id="PF01025">
    <property type="entry name" value="GrpE"/>
    <property type="match status" value="1"/>
</dbReference>
<dbReference type="PANTHER" id="PTHR21237">
    <property type="entry name" value="GRPE PROTEIN"/>
    <property type="match status" value="1"/>
</dbReference>
<dbReference type="GO" id="GO:0006457">
    <property type="term" value="P:protein folding"/>
    <property type="evidence" value="ECO:0007669"/>
    <property type="project" value="InterPro"/>
</dbReference>
<evidence type="ECO:0000313" key="15">
    <source>
        <dbReference type="Proteomes" id="UP000019591"/>
    </source>
</evidence>
<dbReference type="Gene3D" id="2.30.22.10">
    <property type="entry name" value="Head domain of nucleotide exchange factor GrpE"/>
    <property type="match status" value="1"/>
</dbReference>
<gene>
    <name evidence="10 14" type="primary">grpE</name>
    <name evidence="14" type="ORF">EAL2_c14430</name>
</gene>
<comment type="subunit">
    <text evidence="3 10">Homodimer.</text>
</comment>
<evidence type="ECO:0000256" key="4">
    <source>
        <dbReference type="ARBA" id="ARBA00022490"/>
    </source>
</evidence>
<dbReference type="PRINTS" id="PR00773">
    <property type="entry name" value="GRPEPROTEIN"/>
</dbReference>
<keyword evidence="15" id="KW-1185">Reference proteome</keyword>
<dbReference type="NCBIfam" id="NF010738">
    <property type="entry name" value="PRK14140.1"/>
    <property type="match status" value="1"/>
</dbReference>
<evidence type="ECO:0000256" key="3">
    <source>
        <dbReference type="ARBA" id="ARBA00011738"/>
    </source>
</evidence>
<comment type="function">
    <text evidence="7 10 11">Participates actively in the response to hyperosmotic and heat shock by preventing the aggregation of stress-denatured proteins, in association with DnaK and GrpE. It is the nucleotide exchange factor for DnaK and may function as a thermosensor. Unfolded proteins bind initially to DnaJ; upon interaction with the DnaJ-bound protein, DnaK hydrolyzes its bound ATP, resulting in the formation of a stable complex. GrpE releases ADP from DnaK; ATP binding to DnaK triggers the release of the substrate protein, thus completing the reaction cycle. Several rounds of ATP-dependent interactions between DnaJ, DnaK and GrpE are required for fully efficient folding.</text>
</comment>
<proteinExistence type="inferred from homology"/>
<dbReference type="GO" id="GO:0051082">
    <property type="term" value="F:unfolded protein binding"/>
    <property type="evidence" value="ECO:0007669"/>
    <property type="project" value="TreeGrafter"/>
</dbReference>
<dbReference type="InterPro" id="IPR009012">
    <property type="entry name" value="GrpE_head"/>
</dbReference>